<sequence length="118" mass="13494">MEWKELHGIGIRYEKQVPGTLTVECHLLLGWIGGTMWAATSCLGAWRPLYKGAAARFAPFHLQQLGLERESRERKCRFEALSFDILFMWDRGPWVKVPKALEEDTPMWVYGVGPAPGF</sequence>
<proteinExistence type="predicted"/>
<accession>A0A438C6N9</accession>
<organism evidence="1 2">
    <name type="scientific">Vitis vinifera</name>
    <name type="common">Grape</name>
    <dbReference type="NCBI Taxonomy" id="29760"/>
    <lineage>
        <taxon>Eukaryota</taxon>
        <taxon>Viridiplantae</taxon>
        <taxon>Streptophyta</taxon>
        <taxon>Embryophyta</taxon>
        <taxon>Tracheophyta</taxon>
        <taxon>Spermatophyta</taxon>
        <taxon>Magnoliopsida</taxon>
        <taxon>eudicotyledons</taxon>
        <taxon>Gunneridae</taxon>
        <taxon>Pentapetalae</taxon>
        <taxon>rosids</taxon>
        <taxon>Vitales</taxon>
        <taxon>Vitaceae</taxon>
        <taxon>Viteae</taxon>
        <taxon>Vitis</taxon>
    </lineage>
</organism>
<reference evidence="1 2" key="1">
    <citation type="journal article" date="2018" name="PLoS Genet.">
        <title>Population sequencing reveals clonal diversity and ancestral inbreeding in the grapevine cultivar Chardonnay.</title>
        <authorList>
            <person name="Roach M.J."/>
            <person name="Johnson D.L."/>
            <person name="Bohlmann J."/>
            <person name="van Vuuren H.J."/>
            <person name="Jones S.J."/>
            <person name="Pretorius I.S."/>
            <person name="Schmidt S.A."/>
            <person name="Borneman A.R."/>
        </authorList>
    </citation>
    <scope>NUCLEOTIDE SEQUENCE [LARGE SCALE GENOMIC DNA]</scope>
    <source>
        <strain evidence="2">cv. Chardonnay</strain>
        <tissue evidence="1">Leaf</tissue>
    </source>
</reference>
<evidence type="ECO:0000313" key="2">
    <source>
        <dbReference type="Proteomes" id="UP000288805"/>
    </source>
</evidence>
<protein>
    <submittedName>
        <fullName evidence="1">Uncharacterized protein</fullName>
    </submittedName>
</protein>
<gene>
    <name evidence="1" type="ORF">CK203_102488</name>
</gene>
<dbReference type="AlphaFoldDB" id="A0A438C6N9"/>
<name>A0A438C6N9_VITVI</name>
<evidence type="ECO:0000313" key="1">
    <source>
        <dbReference type="EMBL" id="RVW18923.1"/>
    </source>
</evidence>
<dbReference type="Proteomes" id="UP000288805">
    <property type="component" value="Unassembled WGS sequence"/>
</dbReference>
<dbReference type="EMBL" id="QGNW01002507">
    <property type="protein sequence ID" value="RVW18923.1"/>
    <property type="molecule type" value="Genomic_DNA"/>
</dbReference>
<comment type="caution">
    <text evidence="1">The sequence shown here is derived from an EMBL/GenBank/DDBJ whole genome shotgun (WGS) entry which is preliminary data.</text>
</comment>